<comment type="pathway">
    <text evidence="4">Pyrimidine metabolism; UMP biosynthesis via de novo pathway; orotate from (S)-dihydroorotate (quinone route): step 1/1.</text>
</comment>
<evidence type="ECO:0000256" key="11">
    <source>
        <dbReference type="ARBA" id="ARBA00023002"/>
    </source>
</evidence>
<protein>
    <recommendedName>
        <fullName evidence="7 14">Dihydroorotate dehydrogenase (quinone)</fullName>
        <ecNumber evidence="6 14">1.3.5.2</ecNumber>
    </recommendedName>
</protein>
<evidence type="ECO:0000256" key="5">
    <source>
        <dbReference type="ARBA" id="ARBA00005359"/>
    </source>
</evidence>
<evidence type="ECO:0000256" key="6">
    <source>
        <dbReference type="ARBA" id="ARBA00012791"/>
    </source>
</evidence>
<dbReference type="GO" id="GO:0044205">
    <property type="term" value="P:'de novo' UMP biosynthetic process"/>
    <property type="evidence" value="ECO:0007669"/>
    <property type="project" value="UniProtKB-UniPathway"/>
</dbReference>
<evidence type="ECO:0000256" key="4">
    <source>
        <dbReference type="ARBA" id="ARBA00005161"/>
    </source>
</evidence>
<comment type="function">
    <text evidence="2">Catalyzes the conversion of dihydroorotate to orotate with quinone as electron acceptor.</text>
</comment>
<evidence type="ECO:0000256" key="10">
    <source>
        <dbReference type="ARBA" id="ARBA00022975"/>
    </source>
</evidence>
<proteinExistence type="inferred from homology"/>
<keyword evidence="11" id="KW-0560">Oxidoreductase</keyword>
<evidence type="ECO:0000256" key="7">
    <source>
        <dbReference type="ARBA" id="ARBA00018366"/>
    </source>
</evidence>
<dbReference type="NCBIfam" id="TIGR01036">
    <property type="entry name" value="pyrD_sub2"/>
    <property type="match status" value="1"/>
</dbReference>
<feature type="domain" description="Dihydroorotate dehydrogenase catalytic" evidence="15">
    <location>
        <begin position="49"/>
        <end position="266"/>
    </location>
</feature>
<dbReference type="Gene3D" id="3.20.20.70">
    <property type="entry name" value="Aldolase class I"/>
    <property type="match status" value="1"/>
</dbReference>
<evidence type="ECO:0000256" key="3">
    <source>
        <dbReference type="ARBA" id="ARBA00004370"/>
    </source>
</evidence>
<gene>
    <name evidence="16" type="ORF">SE17_34065</name>
</gene>
<dbReference type="NCBIfam" id="NF003652">
    <property type="entry name" value="PRK05286.2-5"/>
    <property type="match status" value="1"/>
</dbReference>
<evidence type="ECO:0000256" key="8">
    <source>
        <dbReference type="ARBA" id="ARBA00022630"/>
    </source>
</evidence>
<evidence type="ECO:0000313" key="16">
    <source>
        <dbReference type="EMBL" id="KPV49183.1"/>
    </source>
</evidence>
<dbReference type="InterPro" id="IPR050074">
    <property type="entry name" value="DHO_dehydrogenase"/>
</dbReference>
<dbReference type="CDD" id="cd04738">
    <property type="entry name" value="DHOD_2_like"/>
    <property type="match status" value="1"/>
</dbReference>
<dbReference type="GO" id="GO:0005886">
    <property type="term" value="C:plasma membrane"/>
    <property type="evidence" value="ECO:0007669"/>
    <property type="project" value="TreeGrafter"/>
</dbReference>
<dbReference type="GO" id="GO:0106430">
    <property type="term" value="F:dihydroorotate dehydrogenase (quinone) activity"/>
    <property type="evidence" value="ECO:0007669"/>
    <property type="project" value="UniProtKB-EC"/>
</dbReference>
<dbReference type="InterPro" id="IPR001295">
    <property type="entry name" value="Dihydroorotate_DH_CS"/>
</dbReference>
<name>A0A0P9H5K5_9CHLR</name>
<keyword evidence="10" id="KW-0665">Pyrimidine biosynthesis</keyword>
<evidence type="ECO:0000256" key="9">
    <source>
        <dbReference type="ARBA" id="ARBA00022643"/>
    </source>
</evidence>
<keyword evidence="9" id="KW-0288">FMN</keyword>
<dbReference type="InterPro" id="IPR005720">
    <property type="entry name" value="Dihydroorotate_DH_cat"/>
</dbReference>
<evidence type="ECO:0000256" key="2">
    <source>
        <dbReference type="ARBA" id="ARBA00003125"/>
    </source>
</evidence>
<evidence type="ECO:0000256" key="13">
    <source>
        <dbReference type="ARBA" id="ARBA00048639"/>
    </source>
</evidence>
<dbReference type="GO" id="GO:0005737">
    <property type="term" value="C:cytoplasm"/>
    <property type="evidence" value="ECO:0007669"/>
    <property type="project" value="InterPro"/>
</dbReference>
<sequence>MLYQILKPLLFRLDAERAHTLVSGLLRAAGATPLPAVLRALAPPDDPILATRCAGLQFANPLGLAAGFDKRAALIGPMAALGFGHVELGTVTPRPQPGNERPRMFRLPEDAALINRLGFNSPGMVVVAHTMRQQQHLYRNAASSVVGRRSSVVVGVNIGKNRTTPLERATEDYLAAFVALAPLASYVTINISSPNTPGLRKLHERAALEELLGALATCNAGLARPRPLFLKVSPDETPEQLEEVVQAGIAAGIAGFVATNTTVSRN</sequence>
<evidence type="ECO:0000256" key="12">
    <source>
        <dbReference type="ARBA" id="ARBA00023136"/>
    </source>
</evidence>
<organism evidence="16 17">
    <name type="scientific">Kouleothrix aurantiaca</name>
    <dbReference type="NCBI Taxonomy" id="186479"/>
    <lineage>
        <taxon>Bacteria</taxon>
        <taxon>Bacillati</taxon>
        <taxon>Chloroflexota</taxon>
        <taxon>Chloroflexia</taxon>
        <taxon>Chloroflexales</taxon>
        <taxon>Roseiflexineae</taxon>
        <taxon>Roseiflexaceae</taxon>
        <taxon>Kouleothrix</taxon>
    </lineage>
</organism>
<comment type="subcellular location">
    <subcellularLocation>
        <location evidence="3">Membrane</location>
    </subcellularLocation>
</comment>
<dbReference type="InterPro" id="IPR013785">
    <property type="entry name" value="Aldolase_TIM"/>
</dbReference>
<dbReference type="GO" id="GO:0006207">
    <property type="term" value="P:'de novo' pyrimidine nucleobase biosynthetic process"/>
    <property type="evidence" value="ECO:0007669"/>
    <property type="project" value="UniProtKB-UniRule"/>
</dbReference>
<dbReference type="AlphaFoldDB" id="A0A0P9H5K5"/>
<dbReference type="PROSITE" id="PS00911">
    <property type="entry name" value="DHODEHASE_1"/>
    <property type="match status" value="1"/>
</dbReference>
<dbReference type="PANTHER" id="PTHR48109:SF4">
    <property type="entry name" value="DIHYDROOROTATE DEHYDROGENASE (QUINONE), MITOCHONDRIAL"/>
    <property type="match status" value="1"/>
</dbReference>
<dbReference type="UniPathway" id="UPA00070">
    <property type="reaction ID" value="UER00946"/>
</dbReference>
<evidence type="ECO:0000256" key="1">
    <source>
        <dbReference type="ARBA" id="ARBA00001917"/>
    </source>
</evidence>
<accession>A0A0P9H5K5</accession>
<dbReference type="EC" id="1.3.5.2" evidence="6 14"/>
<reference evidence="16 17" key="1">
    <citation type="submission" date="2015-09" db="EMBL/GenBank/DDBJ databases">
        <title>Draft genome sequence of Kouleothrix aurantiaca JCM 19913.</title>
        <authorList>
            <person name="Hemp J."/>
        </authorList>
    </citation>
    <scope>NUCLEOTIDE SEQUENCE [LARGE SCALE GENOMIC DNA]</scope>
    <source>
        <strain evidence="16 17">COM-B</strain>
    </source>
</reference>
<dbReference type="InterPro" id="IPR012135">
    <property type="entry name" value="Dihydroorotate_DH_1_2"/>
</dbReference>
<dbReference type="SUPFAM" id="SSF51395">
    <property type="entry name" value="FMN-linked oxidoreductases"/>
    <property type="match status" value="1"/>
</dbReference>
<dbReference type="PIRSF" id="PIRSF000164">
    <property type="entry name" value="DHO_oxidase"/>
    <property type="match status" value="1"/>
</dbReference>
<keyword evidence="8" id="KW-0285">Flavoprotein</keyword>
<dbReference type="PANTHER" id="PTHR48109">
    <property type="entry name" value="DIHYDROOROTATE DEHYDROGENASE (QUINONE), MITOCHONDRIAL-RELATED"/>
    <property type="match status" value="1"/>
</dbReference>
<comment type="caution">
    <text evidence="16">The sequence shown here is derived from an EMBL/GenBank/DDBJ whole genome shotgun (WGS) entry which is preliminary data.</text>
</comment>
<dbReference type="Pfam" id="PF01180">
    <property type="entry name" value="DHO_dh"/>
    <property type="match status" value="1"/>
</dbReference>
<comment type="catalytic activity">
    <reaction evidence="13">
        <text>(S)-dihydroorotate + a quinone = orotate + a quinol</text>
        <dbReference type="Rhea" id="RHEA:30187"/>
        <dbReference type="ChEBI" id="CHEBI:24646"/>
        <dbReference type="ChEBI" id="CHEBI:30839"/>
        <dbReference type="ChEBI" id="CHEBI:30864"/>
        <dbReference type="ChEBI" id="CHEBI:132124"/>
        <dbReference type="EC" id="1.3.5.2"/>
    </reaction>
</comment>
<evidence type="ECO:0000256" key="14">
    <source>
        <dbReference type="NCBIfam" id="TIGR01036"/>
    </source>
</evidence>
<keyword evidence="12" id="KW-0472">Membrane</keyword>
<dbReference type="InterPro" id="IPR005719">
    <property type="entry name" value="Dihydroorotate_DH_2"/>
</dbReference>
<keyword evidence="17" id="KW-1185">Reference proteome</keyword>
<comment type="cofactor">
    <cofactor evidence="1">
        <name>FMN</name>
        <dbReference type="ChEBI" id="CHEBI:58210"/>
    </cofactor>
</comment>
<feature type="non-terminal residue" evidence="16">
    <location>
        <position position="266"/>
    </location>
</feature>
<dbReference type="EMBL" id="LJCR01002139">
    <property type="protein sequence ID" value="KPV49183.1"/>
    <property type="molecule type" value="Genomic_DNA"/>
</dbReference>
<evidence type="ECO:0000259" key="15">
    <source>
        <dbReference type="Pfam" id="PF01180"/>
    </source>
</evidence>
<evidence type="ECO:0000313" key="17">
    <source>
        <dbReference type="Proteomes" id="UP000050509"/>
    </source>
</evidence>
<dbReference type="Proteomes" id="UP000050509">
    <property type="component" value="Unassembled WGS sequence"/>
</dbReference>
<comment type="similarity">
    <text evidence="5">Belongs to the dihydroorotate dehydrogenase family. Type 2 subfamily.</text>
</comment>